<accession>A0A6B0UGP5</accession>
<proteinExistence type="predicted"/>
<sequence length="99" mass="11061">MTWKSLAYLWPFWSCLGLWLCGRLGFSRGRVLTVVVGCLPRTIRVFLALLLLPLGCKPTALVPAESRADLPSHKHNISCNLHTFKKCHLESQSTTVVAK</sequence>
<organism evidence="1">
    <name type="scientific">Ixodes ricinus</name>
    <name type="common">Common tick</name>
    <name type="synonym">Acarus ricinus</name>
    <dbReference type="NCBI Taxonomy" id="34613"/>
    <lineage>
        <taxon>Eukaryota</taxon>
        <taxon>Metazoa</taxon>
        <taxon>Ecdysozoa</taxon>
        <taxon>Arthropoda</taxon>
        <taxon>Chelicerata</taxon>
        <taxon>Arachnida</taxon>
        <taxon>Acari</taxon>
        <taxon>Parasitiformes</taxon>
        <taxon>Ixodida</taxon>
        <taxon>Ixodoidea</taxon>
        <taxon>Ixodidae</taxon>
        <taxon>Ixodinae</taxon>
        <taxon>Ixodes</taxon>
    </lineage>
</organism>
<protein>
    <submittedName>
        <fullName evidence="1">Putative secreted protein</fullName>
    </submittedName>
</protein>
<name>A0A6B0UGP5_IXORI</name>
<dbReference type="EMBL" id="GIFC01005863">
    <property type="protein sequence ID" value="MXU87946.1"/>
    <property type="molecule type" value="Transcribed_RNA"/>
</dbReference>
<reference evidence="1" key="1">
    <citation type="submission" date="2019-12" db="EMBL/GenBank/DDBJ databases">
        <title>An insight into the sialome of adult female Ixodes ricinus ticks feeding for 6 days.</title>
        <authorList>
            <person name="Perner J."/>
            <person name="Ribeiro J.M.C."/>
        </authorList>
    </citation>
    <scope>NUCLEOTIDE SEQUENCE</scope>
    <source>
        <strain evidence="1">Semi-engorged</strain>
        <tissue evidence="1">Salivary glands</tissue>
    </source>
</reference>
<evidence type="ECO:0000313" key="1">
    <source>
        <dbReference type="EMBL" id="MXU87946.1"/>
    </source>
</evidence>
<dbReference type="AlphaFoldDB" id="A0A6B0UGP5"/>